<dbReference type="GO" id="GO:0030976">
    <property type="term" value="F:thiamine pyrophosphate binding"/>
    <property type="evidence" value="ECO:0007669"/>
    <property type="project" value="UniProtKB-UniRule"/>
</dbReference>
<protein>
    <recommendedName>
        <fullName evidence="8 9">Multifunctional fusion protein</fullName>
    </recommendedName>
    <domain>
        <recommendedName>
            <fullName evidence="8">2-succinyl-5-enolpyruvyl-6-hydroxy-3-cyclohexene-1-carboxylate synthase</fullName>
            <shortName evidence="8">SEPHCHC synthase</shortName>
            <ecNumber evidence="8">2.2.1.9</ecNumber>
        </recommendedName>
        <alternativeName>
            <fullName evidence="8">Menaquinone biosynthesis protein MenD</fullName>
        </alternativeName>
    </domain>
    <domain>
        <recommendedName>
            <fullName evidence="9">Putative 2-succinyl-6-hydroxy-2,4-cyclohexadiene-1-carboxylate synthase</fullName>
            <shortName evidence="9">SHCHC synthase</shortName>
            <ecNumber evidence="9">4.2.99.20</ecNumber>
        </recommendedName>
    </domain>
</protein>
<evidence type="ECO:0000256" key="3">
    <source>
        <dbReference type="ARBA" id="ARBA00022723"/>
    </source>
</evidence>
<sequence length="1172" mass="118945">MAEPHPAGFAARPVDAAAPAAGAAAAPDPVRSDRGRTNLDWALALMDGLVEAGVEHVVVCPGSRSTPLALAAARHPGVRLWIQLDERSAAFFALGLGRATGRPAAVVATSGTAPANFYPAVIEARYGRVPLVVLSADRPHELREFGAPQTVDQIHLYGRHAKWFADLPLPEDEPAARAFVTRAAVRAVAEALAAPAGPVHLNVPFREPLVPAALAGAGTECRLPDGQATGAPVTAGAAVGGPAGAGSVRLRSSPRGAEPRLAPAALTDAQAHELLGLLAGARRGIIVCGPLSPVLAAGPGTGPAGGREGGAPVAVPGGAPLAVALTRLARRLGLPILADPLSGVRCGPHVDPSPEESPVIDAYDAFLRDPQVAGTLAPDVVLRIGGLPVSKPLAQYLERYAGAVQIVLDEGGWPDPGHVAARVVRADPVRACQQLADLAEAMAGQAAGGPASEPAEVRGDPAGSGEEGAGDPAGARDPAGSGDGAGSGANPPPGGPASAAWLALWQRINRLARQAAARQLAAWDEPAEPRVVAELAGLLPAGTVLFAGNSMPVRDVDTFFPASAVPVRFLANRGASGIDGVVSTAAGVAAAGEGPVVLVIGDLSFYHDLNGLWAAARYRLPLVVVVVNNDGGGIFSFLPQARLDPGEFESLWGTPHGLDFRHAAALYGIPYRRASTWDDFRAAVQEALARAGTTPGQAGGSTGATGGSTGPEVAAGGPAIVEVRTDRRRNVEHHRRVWQAVTAALAEAGIGKPAGESGPGAAGRPGPKDAPGAAASRTGTGRWRGGSGGPGSGSGGAEPWTPTTRDGGGGSEPPPGGRPGGGAGEGGGKGARAAGFVRVRGVRYYIEAEGDLGAGAGRAARQDPEAGVDGGALPASPGPWSAAGGAAGEAGSHGPAPPPVPVPPPVPAPDGAGGGARYREPALLLHGFTGSAATWAGVWDELAAEGPLVAVDLLGHGRTAAPAHPARYRMEEQVADLLALLDRLGCRRIHLVGYSMGGRVALSLAAAAPERVASLVLESSSPGLADPAEREARRRADDELARRIEVEGVEAFTRHWERLPLFAGLRRLPPAAQAAVRATRLAQRPRGLANSLRGMGAGVQPPLWDRLPDLPMPVLCLAGAEDGKYAALASRMAARLPRGRAVTVPGAGHTVHLEEPAAFVREVRAFWEEVRR</sequence>
<feature type="domain" description="Thiamine pyrophosphate enzyme TPP-binding" evidence="12">
    <location>
        <begin position="566"/>
        <end position="693"/>
    </location>
</feature>
<evidence type="ECO:0000256" key="6">
    <source>
        <dbReference type="ARBA" id="ARBA00023211"/>
    </source>
</evidence>
<dbReference type="SUPFAM" id="SSF52518">
    <property type="entry name" value="Thiamin diphosphate-binding fold (THDP-binding)"/>
    <property type="match status" value="2"/>
</dbReference>
<dbReference type="UniPathway" id="UPA00079"/>
<keyword evidence="3 8" id="KW-0479">Metal-binding</keyword>
<feature type="compositionally biased region" description="Gly residues" evidence="10">
    <location>
        <begin position="818"/>
        <end position="830"/>
    </location>
</feature>
<reference evidence="15" key="2">
    <citation type="journal article" date="2010" name="Stand. Genomic Sci.">
        <title>Complete genome sequence of Thermaerobacter marianensis type strain (7p75aT).</title>
        <authorList>
            <person name="Han C."/>
            <person name="Gu W."/>
            <person name="Zhang X."/>
            <person name="Lapidus A."/>
            <person name="Nolan M."/>
            <person name="Copeland A."/>
            <person name="Lucas S."/>
            <person name="Glavina Del Rio T."/>
            <person name="Tice H."/>
            <person name="Cheng J."/>
            <person name="Tapia R."/>
            <person name="Goodwin L."/>
            <person name="Pitluck S."/>
            <person name="Pagani I."/>
            <person name="Ivanova N."/>
            <person name="Mavromatis K."/>
            <person name="Mikhailova N."/>
            <person name="Pati A."/>
            <person name="Chen A."/>
            <person name="Palaniappan K."/>
            <person name="Land M."/>
            <person name="Hauser L."/>
            <person name="Chang Y."/>
            <person name="Jeffries C."/>
            <person name="Schneider S."/>
            <person name="Rohde M."/>
            <person name="Goker M."/>
            <person name="Pukall R."/>
            <person name="Woyke T."/>
            <person name="Bristow J."/>
            <person name="Eisen J."/>
            <person name="Markowitz V."/>
            <person name="Hugenholtz P."/>
            <person name="Kyrpides N."/>
            <person name="Klenk H."/>
            <person name="Detter J."/>
        </authorList>
    </citation>
    <scope>NUCLEOTIDE SEQUENCE [LARGE SCALE GENOMIC DNA]</scope>
    <source>
        <strain evidence="15">ATCC 700841 / DSM 12885 / JCM 10246 / 7p75a</strain>
    </source>
</reference>
<dbReference type="EC" id="4.2.99.20" evidence="9"/>
<dbReference type="InterPro" id="IPR029058">
    <property type="entry name" value="AB_hydrolase_fold"/>
</dbReference>
<evidence type="ECO:0000256" key="8">
    <source>
        <dbReference type="HAMAP-Rule" id="MF_01659"/>
    </source>
</evidence>
<comment type="pathway">
    <text evidence="9">Quinol/quinone metabolism; 1,4-dihydroxy-2-naphthoate biosynthesis; 1,4-dihydroxy-2-naphthoate from chorismate: step 3/7.</text>
</comment>
<dbReference type="EMBL" id="CP002344">
    <property type="protein sequence ID" value="ADU51732.1"/>
    <property type="molecule type" value="Genomic_DNA"/>
</dbReference>
<keyword evidence="4 8" id="KW-0460">Magnesium</keyword>
<feature type="region of interest" description="Disordered" evidence="10">
    <location>
        <begin position="691"/>
        <end position="732"/>
    </location>
</feature>
<dbReference type="PANTHER" id="PTHR42916:SF1">
    <property type="entry name" value="PROTEIN PHYLLO, CHLOROPLASTIC"/>
    <property type="match status" value="1"/>
</dbReference>
<keyword evidence="15" id="KW-1185">Reference proteome</keyword>
<dbReference type="STRING" id="644966.Tmar_1623"/>
<dbReference type="Proteomes" id="UP000008915">
    <property type="component" value="Chromosome"/>
</dbReference>
<dbReference type="InterPro" id="IPR004433">
    <property type="entry name" value="MenaQ_synth_MenD"/>
</dbReference>
<feature type="compositionally biased region" description="Low complexity" evidence="10">
    <location>
        <begin position="770"/>
        <end position="781"/>
    </location>
</feature>
<dbReference type="Pfam" id="PF02776">
    <property type="entry name" value="TPP_enzyme_N"/>
    <property type="match status" value="1"/>
</dbReference>
<reference evidence="14 15" key="1">
    <citation type="journal article" date="2010" name="Stand. Genomic Sci.">
        <title>Complete genome sequence of Thermaerobacter marianensis type strain (7p75a).</title>
        <authorList>
            <person name="Han C."/>
            <person name="Gu W."/>
            <person name="Zhang X."/>
            <person name="Lapidus A."/>
            <person name="Nolan M."/>
            <person name="Copeland A."/>
            <person name="Lucas S."/>
            <person name="Del Rio T.G."/>
            <person name="Tice H."/>
            <person name="Cheng J.F."/>
            <person name="Tapia R."/>
            <person name="Goodwin L."/>
            <person name="Pitluck S."/>
            <person name="Pagani I."/>
            <person name="Ivanova N."/>
            <person name="Mavromatis K."/>
            <person name="Mikhailova N."/>
            <person name="Pati A."/>
            <person name="Chen A."/>
            <person name="Palaniappan K."/>
            <person name="Land M."/>
            <person name="Hauser L."/>
            <person name="Chang Y.J."/>
            <person name="Jeffries C.D."/>
            <person name="Schneider S."/>
            <person name="Rohde M."/>
            <person name="Goker M."/>
            <person name="Pukall R."/>
            <person name="Woyke T."/>
            <person name="Bristow J."/>
            <person name="Eisen J.A."/>
            <person name="Markowitz V."/>
            <person name="Hugenholtz P."/>
            <person name="Kyrpides N.C."/>
            <person name="Klenk H.P."/>
            <person name="Detter J.C."/>
        </authorList>
    </citation>
    <scope>NUCLEOTIDE SEQUENCE [LARGE SCALE GENOMIC DNA]</scope>
    <source>
        <strain evidence="15">ATCC 700841 / DSM 12885 / JCM 10246 / 7p75a</strain>
    </source>
</reference>
<dbReference type="CDD" id="cd07037">
    <property type="entry name" value="TPP_PYR_MenD"/>
    <property type="match status" value="1"/>
</dbReference>
<feature type="compositionally biased region" description="Gly residues" evidence="10">
    <location>
        <begin position="782"/>
        <end position="796"/>
    </location>
</feature>
<organism evidence="14 15">
    <name type="scientific">Thermaerobacter marianensis (strain ATCC 700841 / DSM 12885 / JCM 10246 / 7p75a)</name>
    <dbReference type="NCBI Taxonomy" id="644966"/>
    <lineage>
        <taxon>Bacteria</taxon>
        <taxon>Bacillati</taxon>
        <taxon>Bacillota</taxon>
        <taxon>Clostridia</taxon>
        <taxon>Eubacteriales</taxon>
        <taxon>Clostridiales Family XVII. Incertae Sedis</taxon>
        <taxon>Thermaerobacter</taxon>
    </lineage>
</organism>
<comment type="subunit">
    <text evidence="9">Monomer.</text>
</comment>
<comment type="cofactor">
    <cofactor evidence="8">
        <name>thiamine diphosphate</name>
        <dbReference type="ChEBI" id="CHEBI:58937"/>
    </cofactor>
    <text evidence="8">Binds 1 thiamine pyrophosphate per subunit.</text>
</comment>
<dbReference type="Pfam" id="PF02775">
    <property type="entry name" value="TPP_enzyme_C"/>
    <property type="match status" value="1"/>
</dbReference>
<dbReference type="AlphaFoldDB" id="E6SH68"/>
<evidence type="ECO:0000256" key="5">
    <source>
        <dbReference type="ARBA" id="ARBA00023052"/>
    </source>
</evidence>
<dbReference type="Gene3D" id="3.40.50.1820">
    <property type="entry name" value="alpha/beta hydrolase"/>
    <property type="match status" value="1"/>
</dbReference>
<feature type="region of interest" description="Disordered" evidence="10">
    <location>
        <begin position="750"/>
        <end position="831"/>
    </location>
</feature>
<comment type="function">
    <text evidence="9">Catalyzes a proton abstraction reaction that results in 2,5-elimination of pyruvate from 2-succinyl-5-enolpyruvyl-6-hydroxy-3-cyclohexene-1-carboxylate (SEPHCHC) and the formation of 2-succinyl-6-hydroxy-2,4-cyclohexadiene-1-carboxylate (SHCHC).</text>
</comment>
<dbReference type="EC" id="2.2.1.9" evidence="8"/>
<evidence type="ECO:0000313" key="15">
    <source>
        <dbReference type="Proteomes" id="UP000008915"/>
    </source>
</evidence>
<dbReference type="InterPro" id="IPR022485">
    <property type="entry name" value="SHCHC_synthase_MenH"/>
</dbReference>
<accession>E6SH68</accession>
<keyword evidence="5 8" id="KW-0786">Thiamine pyrophosphate</keyword>
<gene>
    <name evidence="9" type="primary">menH</name>
    <name evidence="8" type="synonym">menD</name>
    <name evidence="14" type="ordered locus">Tmar_1623</name>
</gene>
<evidence type="ECO:0000256" key="1">
    <source>
        <dbReference type="ARBA" id="ARBA00022428"/>
    </source>
</evidence>
<evidence type="ECO:0000256" key="4">
    <source>
        <dbReference type="ARBA" id="ARBA00022842"/>
    </source>
</evidence>
<comment type="pathway">
    <text evidence="8">Quinol/quinone metabolism; menaquinone biosynthesis.</text>
</comment>
<evidence type="ECO:0000259" key="11">
    <source>
        <dbReference type="Pfam" id="PF00561"/>
    </source>
</evidence>
<dbReference type="eggNOG" id="COG2267">
    <property type="taxonomic scope" value="Bacteria"/>
</dbReference>
<dbReference type="OrthoDB" id="9775557at2"/>
<dbReference type="KEGG" id="tmr:Tmar_1623"/>
<dbReference type="GO" id="GO:0000287">
    <property type="term" value="F:magnesium ion binding"/>
    <property type="evidence" value="ECO:0007669"/>
    <property type="project" value="UniProtKB-UniRule"/>
</dbReference>
<dbReference type="CDD" id="cd02009">
    <property type="entry name" value="TPP_SHCHC_synthase"/>
    <property type="match status" value="1"/>
</dbReference>
<feature type="compositionally biased region" description="Gly residues" evidence="10">
    <location>
        <begin position="697"/>
        <end position="709"/>
    </location>
</feature>
<comment type="similarity">
    <text evidence="9">Belongs to the AB hydrolase superfamily. MenH family.</text>
</comment>
<comment type="similarity">
    <text evidence="8">Belongs to the TPP enzyme family. MenD subfamily.</text>
</comment>
<feature type="domain" description="AB hydrolase-1" evidence="11">
    <location>
        <begin position="923"/>
        <end position="1156"/>
    </location>
</feature>
<dbReference type="HAMAP" id="MF_01659">
    <property type="entry name" value="MenD"/>
    <property type="match status" value="1"/>
</dbReference>
<dbReference type="Pfam" id="PF00561">
    <property type="entry name" value="Abhydrolase_1"/>
    <property type="match status" value="1"/>
</dbReference>
<dbReference type="HAMAP" id="MF_01660">
    <property type="entry name" value="MenH"/>
    <property type="match status" value="1"/>
</dbReference>
<comment type="cofactor">
    <cofactor evidence="8">
        <name>Mg(2+)</name>
        <dbReference type="ChEBI" id="CHEBI:18420"/>
    </cofactor>
    <cofactor evidence="8">
        <name>Mn(2+)</name>
        <dbReference type="ChEBI" id="CHEBI:29035"/>
    </cofactor>
</comment>
<evidence type="ECO:0000259" key="12">
    <source>
        <dbReference type="Pfam" id="PF02775"/>
    </source>
</evidence>
<dbReference type="NCBIfam" id="TIGR03695">
    <property type="entry name" value="menH_SHCHC"/>
    <property type="match status" value="1"/>
</dbReference>
<dbReference type="UniPathway" id="UPA01057">
    <property type="reaction ID" value="UER00164"/>
</dbReference>
<comment type="catalytic activity">
    <reaction evidence="8">
        <text>isochorismate + 2-oxoglutarate + H(+) = 5-enolpyruvoyl-6-hydroxy-2-succinyl-cyclohex-3-ene-1-carboxylate + CO2</text>
        <dbReference type="Rhea" id="RHEA:25593"/>
        <dbReference type="ChEBI" id="CHEBI:15378"/>
        <dbReference type="ChEBI" id="CHEBI:16526"/>
        <dbReference type="ChEBI" id="CHEBI:16810"/>
        <dbReference type="ChEBI" id="CHEBI:29780"/>
        <dbReference type="ChEBI" id="CHEBI:58818"/>
        <dbReference type="EC" id="2.2.1.9"/>
    </reaction>
</comment>
<feature type="compositionally biased region" description="Pro residues" evidence="10">
    <location>
        <begin position="895"/>
        <end position="908"/>
    </location>
</feature>
<comment type="pathway">
    <text evidence="8">Quinol/quinone metabolism; 1,4-dihydroxy-2-naphthoate biosynthesis; 1,4-dihydroxy-2-naphthoate from chorismate: step 2/7.</text>
</comment>
<dbReference type="NCBIfam" id="TIGR00173">
    <property type="entry name" value="menD"/>
    <property type="match status" value="1"/>
</dbReference>
<evidence type="ECO:0000256" key="2">
    <source>
        <dbReference type="ARBA" id="ARBA00022679"/>
    </source>
</evidence>
<feature type="region of interest" description="Disordered" evidence="10">
    <location>
        <begin position="443"/>
        <end position="498"/>
    </location>
</feature>
<dbReference type="GO" id="GO:0009234">
    <property type="term" value="P:menaquinone biosynthetic process"/>
    <property type="evidence" value="ECO:0007669"/>
    <property type="project" value="UniProtKB-UniRule"/>
</dbReference>
<dbReference type="PRINTS" id="PR00111">
    <property type="entry name" value="ABHYDROLASE"/>
</dbReference>
<dbReference type="GO" id="GO:0030145">
    <property type="term" value="F:manganese ion binding"/>
    <property type="evidence" value="ECO:0007669"/>
    <property type="project" value="UniProtKB-UniRule"/>
</dbReference>
<dbReference type="HOGENOM" id="CLU_006051_5_0_9"/>
<evidence type="ECO:0000313" key="14">
    <source>
        <dbReference type="EMBL" id="ADU51732.1"/>
    </source>
</evidence>
<keyword evidence="1 8" id="KW-0474">Menaquinone biosynthesis</keyword>
<dbReference type="InterPro" id="IPR000073">
    <property type="entry name" value="AB_hydrolase_1"/>
</dbReference>
<comment type="subunit">
    <text evidence="8">Homodimer.</text>
</comment>
<dbReference type="Gene3D" id="3.40.50.970">
    <property type="match status" value="2"/>
</dbReference>
<dbReference type="InterPro" id="IPR012001">
    <property type="entry name" value="Thiamin_PyroP_enz_TPP-bd_dom"/>
</dbReference>
<comment type="catalytic activity">
    <reaction evidence="9">
        <text>5-enolpyruvoyl-6-hydroxy-2-succinyl-cyclohex-3-ene-1-carboxylate = (1R,6R)-6-hydroxy-2-succinyl-cyclohexa-2,4-diene-1-carboxylate + pyruvate</text>
        <dbReference type="Rhea" id="RHEA:25597"/>
        <dbReference type="ChEBI" id="CHEBI:15361"/>
        <dbReference type="ChEBI" id="CHEBI:58689"/>
        <dbReference type="ChEBI" id="CHEBI:58818"/>
        <dbReference type="EC" id="4.2.99.20"/>
    </reaction>
</comment>
<dbReference type="RefSeq" id="WP_013496033.1">
    <property type="nucleotide sequence ID" value="NC_014831.1"/>
</dbReference>
<keyword evidence="7 9" id="KW-0456">Lyase</keyword>
<evidence type="ECO:0000256" key="9">
    <source>
        <dbReference type="HAMAP-Rule" id="MF_01660"/>
    </source>
</evidence>
<feature type="region of interest" description="Disordered" evidence="10">
    <location>
        <begin position="855"/>
        <end position="915"/>
    </location>
</feature>
<dbReference type="SUPFAM" id="SSF53474">
    <property type="entry name" value="alpha/beta-Hydrolases"/>
    <property type="match status" value="1"/>
</dbReference>
<comment type="function">
    <text evidence="8">Catalyzes the thiamine diphosphate-dependent decarboxylation of 2-oxoglutarate and the subsequent addition of the resulting succinic semialdehyde-thiamine pyrophosphate anion to isochorismate to yield 2-succinyl-5-enolpyruvyl-6-hydroxy-3-cyclohexene-1-carboxylate (SEPHCHC).</text>
</comment>
<keyword evidence="6 8" id="KW-0464">Manganese</keyword>
<evidence type="ECO:0000256" key="10">
    <source>
        <dbReference type="SAM" id="MobiDB-lite"/>
    </source>
</evidence>
<feature type="domain" description="Thiamine pyrophosphate enzyme N-terminal TPP-binding" evidence="13">
    <location>
        <begin position="44"/>
        <end position="155"/>
    </location>
</feature>
<name>E6SH68_THEM7</name>
<dbReference type="Gene3D" id="3.40.50.1220">
    <property type="entry name" value="TPP-binding domain"/>
    <property type="match status" value="1"/>
</dbReference>
<dbReference type="ESTHER" id="them7-e6sh68">
    <property type="family name" value="MenH_SHCHC"/>
</dbReference>
<feature type="compositionally biased region" description="Low complexity" evidence="10">
    <location>
        <begin position="871"/>
        <end position="894"/>
    </location>
</feature>
<dbReference type="InterPro" id="IPR029061">
    <property type="entry name" value="THDP-binding"/>
</dbReference>
<dbReference type="eggNOG" id="COG1165">
    <property type="taxonomic scope" value="Bacteria"/>
</dbReference>
<evidence type="ECO:0000256" key="7">
    <source>
        <dbReference type="ARBA" id="ARBA00023239"/>
    </source>
</evidence>
<evidence type="ECO:0000259" key="13">
    <source>
        <dbReference type="Pfam" id="PF02776"/>
    </source>
</evidence>
<dbReference type="GO" id="GO:0070204">
    <property type="term" value="F:2-succinyl-5-enolpyruvyl-6-hydroxy-3-cyclohexene-1-carboxylic-acid synthase activity"/>
    <property type="evidence" value="ECO:0007669"/>
    <property type="project" value="UniProtKB-UniRule"/>
</dbReference>
<dbReference type="PANTHER" id="PTHR42916">
    <property type="entry name" value="2-SUCCINYL-5-ENOLPYRUVYL-6-HYDROXY-3-CYCLOHEXENE-1-CARBOXYLATE SYNTHASE"/>
    <property type="match status" value="1"/>
</dbReference>
<feature type="compositionally biased region" description="Low complexity" evidence="10">
    <location>
        <begin position="460"/>
        <end position="480"/>
    </location>
</feature>
<dbReference type="GO" id="GO:0070205">
    <property type="term" value="F:2-succinyl-6-hydroxy-2,4-cyclohexadiene-1-carboxylate synthase activity"/>
    <property type="evidence" value="ECO:0007669"/>
    <property type="project" value="UniProtKB-UniRule"/>
</dbReference>
<dbReference type="InterPro" id="IPR011766">
    <property type="entry name" value="TPP_enzyme_TPP-bd"/>
</dbReference>
<proteinExistence type="inferred from homology"/>
<keyword evidence="2 8" id="KW-0808">Transferase</keyword>